<keyword evidence="2" id="KW-1185">Reference proteome</keyword>
<organism evidence="1 2">
    <name type="scientific">Gossypium australe</name>
    <dbReference type="NCBI Taxonomy" id="47621"/>
    <lineage>
        <taxon>Eukaryota</taxon>
        <taxon>Viridiplantae</taxon>
        <taxon>Streptophyta</taxon>
        <taxon>Embryophyta</taxon>
        <taxon>Tracheophyta</taxon>
        <taxon>Spermatophyta</taxon>
        <taxon>Magnoliopsida</taxon>
        <taxon>eudicotyledons</taxon>
        <taxon>Gunneridae</taxon>
        <taxon>Pentapetalae</taxon>
        <taxon>rosids</taxon>
        <taxon>malvids</taxon>
        <taxon>Malvales</taxon>
        <taxon>Malvaceae</taxon>
        <taxon>Malvoideae</taxon>
        <taxon>Gossypium</taxon>
    </lineage>
</organism>
<accession>A0A5B6UYS2</accession>
<reference evidence="2" key="1">
    <citation type="journal article" date="2019" name="Plant Biotechnol. J.">
        <title>Genome sequencing of the Australian wild diploid species Gossypium australe highlights disease resistance and delayed gland morphogenesis.</title>
        <authorList>
            <person name="Cai Y."/>
            <person name="Cai X."/>
            <person name="Wang Q."/>
            <person name="Wang P."/>
            <person name="Zhang Y."/>
            <person name="Cai C."/>
            <person name="Xu Y."/>
            <person name="Wang K."/>
            <person name="Zhou Z."/>
            <person name="Wang C."/>
            <person name="Geng S."/>
            <person name="Li B."/>
            <person name="Dong Q."/>
            <person name="Hou Y."/>
            <person name="Wang H."/>
            <person name="Ai P."/>
            <person name="Liu Z."/>
            <person name="Yi F."/>
            <person name="Sun M."/>
            <person name="An G."/>
            <person name="Cheng J."/>
            <person name="Zhang Y."/>
            <person name="Shi Q."/>
            <person name="Xie Y."/>
            <person name="Shi X."/>
            <person name="Chang Y."/>
            <person name="Huang F."/>
            <person name="Chen Y."/>
            <person name="Hong S."/>
            <person name="Mi L."/>
            <person name="Sun Q."/>
            <person name="Zhang L."/>
            <person name="Zhou B."/>
            <person name="Peng R."/>
            <person name="Zhang X."/>
            <person name="Liu F."/>
        </authorList>
    </citation>
    <scope>NUCLEOTIDE SEQUENCE [LARGE SCALE GENOMIC DNA]</scope>
    <source>
        <strain evidence="2">cv. PA1801</strain>
    </source>
</reference>
<proteinExistence type="predicted"/>
<dbReference type="EMBL" id="SMMG02000009">
    <property type="protein sequence ID" value="KAA3462134.1"/>
    <property type="molecule type" value="Genomic_DNA"/>
</dbReference>
<sequence length="97" mass="11252">MLENVPPLRQLCVSDSKTVRILELKEFVVLVGKACKAEELGKEKRKADSEARDSRKRLMSKHYHYSLKKSQDSYNRLNASMGYSKIDRGKQYMIPKC</sequence>
<gene>
    <name evidence="1" type="ORF">EPI10_028650</name>
</gene>
<evidence type="ECO:0000313" key="2">
    <source>
        <dbReference type="Proteomes" id="UP000325315"/>
    </source>
</evidence>
<name>A0A5B6UYS2_9ROSI</name>
<evidence type="ECO:0000313" key="1">
    <source>
        <dbReference type="EMBL" id="KAA3462134.1"/>
    </source>
</evidence>
<protein>
    <submittedName>
        <fullName evidence="1">Gag-Pol polyprotein</fullName>
    </submittedName>
</protein>
<dbReference type="Proteomes" id="UP000325315">
    <property type="component" value="Unassembled WGS sequence"/>
</dbReference>
<comment type="caution">
    <text evidence="1">The sequence shown here is derived from an EMBL/GenBank/DDBJ whole genome shotgun (WGS) entry which is preliminary data.</text>
</comment>
<dbReference type="AlphaFoldDB" id="A0A5B6UYS2"/>